<gene>
    <name evidence="9" type="ORF">FHETE_9002</name>
</gene>
<evidence type="ECO:0000256" key="2">
    <source>
        <dbReference type="ARBA" id="ARBA00012759"/>
    </source>
</evidence>
<comment type="caution">
    <text evidence="9">The sequence shown here is derived from an EMBL/GenBank/DDBJ whole genome shotgun (WGS) entry which is preliminary data.</text>
</comment>
<keyword evidence="5 9" id="KW-0378">Hydrolase</keyword>
<evidence type="ECO:0000313" key="9">
    <source>
        <dbReference type="EMBL" id="KAF5660460.1"/>
    </source>
</evidence>
<dbReference type="Proteomes" id="UP000567885">
    <property type="component" value="Unassembled WGS sequence"/>
</dbReference>
<dbReference type="Pfam" id="PF00443">
    <property type="entry name" value="UCH"/>
    <property type="match status" value="1"/>
</dbReference>
<evidence type="ECO:0000256" key="5">
    <source>
        <dbReference type="ARBA" id="ARBA00022801"/>
    </source>
</evidence>
<name>A0A8H5SV16_FUSHE</name>
<sequence>MIRFTNPITSTAPNQDGHIEARFIWFTGHQHFDLRRYDQTNAKLEARSISSFRASSFNSPPNSVQTESLYQSRNLHATKPTYRTTTGRLHKSNNCHPAIRQLEPNRTPPLPTPTYVIAFSANILQTLERNLERNFPINISQLNKEPTMTDRHDLRPNQDLDTSSYASLPETTAGGFVSKNSPPIRVKVASLDWKGCHPSRWIYELLNNNFALCDLFDRARQADFSPSTAWQHTHRLIINGNQSGNLNGMRLLSSVCLDCHFHFVFKMQWDDKHAEELCNLRNSQWPFKEGRSPWHHLVWAKSVSDAEISAERTKYYPLVARETFRCSGDPCSFEILLEISEPRMPPWWIDLLLDKNAILDSLHIAKEQDPDRYAAATEEWATQAPLNLNTYLKNLLEATSQENARSISKRNKRFFVLFGPRCFRIFRELEFKETISMGEDGVDGGSFTPPVPSDSDAPSGTTDLGTYRAYIEDVRAEIQCIIHSRGEPADLCTPSLHADLGCSEVLNLNEVFVNLERYKLMGVLPNQPKEIIVNAYHRQWELLPTKKRELLRALMDIANDLNDEQLTEYAMIQSSIYESQVPVQTNTNSEDSELITQALLFFGLQPPNHHSADSIVTAFRRKVTQDPSCANTARNMLMLIAQAATEDTYRAQLMMEYAEGFSLPAAKEILGLTDANGFGSETLDHVKEKIRSAKDKDAKATFLDAMERIAEHTHSIDLKNAVAELRQQNDIMASNGITTSGSSIQAADFDLPVGLENIGNTCYLNSLLQYLFTVKPVRDIAVNYDDFKLELADEHIKERLLGGNKMQMDRGEAVVAQAFAQELSELFNNLETSDKMATRPSQRLANAVLLSTRTLLDDTKSSETATGSEPPPLPDRPPPGPPGKGTEDVEMATVVLSDGRDPTDTASTVSSQTLVEEDSDRSYEKVETLPATTEDQVIDTVMEVEQDEDVVEIKPNHEMTENAETTEKINNTNADDTQPIDTKMTDAEEPQTVDQKVLTALEHQKRSSGTDQQDVEEVMGSILNRLQAAIRPSSVDESTGIQLEKIMETFFVTTINYTKKFDDTVYQKEISFDRSITAFPAQEGTCSLYDALGRNFDQQIIEESKLSRYTAIKTLPPVLHVLIQRTQSTGNKNGNPVEIPETLHLDRYMDAPHDSSIFQDRVKGWANASRISDIKAHKSAVESTAPTGPLIERFEQEEQASVNITAVAEDSAMEDGADDLEESWDFDGTVDDGFLLVKRPTNTFTSVINLPPKPHNINDTETAIRERMKTELLEKEETLEKYYSDLKSNPYRLHAVICHRGQLMSGHYWVWIYDFEQDVWRKYNDSSVEVKRSTAEVLAILSTSGEPYFLCYVRDEDKEKYVDVPRRRRLPPSSGATVQSIDADGDICVANDEPGEITESTHGQSDE</sequence>
<keyword evidence="3" id="KW-0645">Protease</keyword>
<organism evidence="9 10">
    <name type="scientific">Fusarium heterosporum</name>
    <dbReference type="NCBI Taxonomy" id="42747"/>
    <lineage>
        <taxon>Eukaryota</taxon>
        <taxon>Fungi</taxon>
        <taxon>Dikarya</taxon>
        <taxon>Ascomycota</taxon>
        <taxon>Pezizomycotina</taxon>
        <taxon>Sordariomycetes</taxon>
        <taxon>Hypocreomycetidae</taxon>
        <taxon>Hypocreales</taxon>
        <taxon>Nectriaceae</taxon>
        <taxon>Fusarium</taxon>
        <taxon>Fusarium heterosporum species complex</taxon>
    </lineage>
</organism>
<dbReference type="InterPro" id="IPR038765">
    <property type="entry name" value="Papain-like_cys_pep_sf"/>
</dbReference>
<dbReference type="GO" id="GO:0004843">
    <property type="term" value="F:cysteine-type deubiquitinase activity"/>
    <property type="evidence" value="ECO:0007669"/>
    <property type="project" value="UniProtKB-EC"/>
</dbReference>
<evidence type="ECO:0000256" key="4">
    <source>
        <dbReference type="ARBA" id="ARBA00022786"/>
    </source>
</evidence>
<dbReference type="InterPro" id="IPR025305">
    <property type="entry name" value="UCH_repeat_domain"/>
</dbReference>
<dbReference type="GO" id="GO:0043161">
    <property type="term" value="P:proteasome-mediated ubiquitin-dependent protein catabolic process"/>
    <property type="evidence" value="ECO:0007669"/>
    <property type="project" value="InterPro"/>
</dbReference>
<feature type="domain" description="USP" evidence="8">
    <location>
        <begin position="753"/>
        <end position="1355"/>
    </location>
</feature>
<dbReference type="InterPro" id="IPR018200">
    <property type="entry name" value="USP_CS"/>
</dbReference>
<evidence type="ECO:0000313" key="10">
    <source>
        <dbReference type="Proteomes" id="UP000567885"/>
    </source>
</evidence>
<accession>A0A8H5SV16</accession>
<evidence type="ECO:0000259" key="8">
    <source>
        <dbReference type="PROSITE" id="PS50235"/>
    </source>
</evidence>
<dbReference type="CDD" id="cd02666">
    <property type="entry name" value="Peptidase_C19J"/>
    <property type="match status" value="1"/>
</dbReference>
<evidence type="ECO:0000256" key="6">
    <source>
        <dbReference type="ARBA" id="ARBA00022807"/>
    </source>
</evidence>
<feature type="compositionally biased region" description="Pro residues" evidence="7">
    <location>
        <begin position="869"/>
        <end position="882"/>
    </location>
</feature>
<evidence type="ECO:0000256" key="7">
    <source>
        <dbReference type="SAM" id="MobiDB-lite"/>
    </source>
</evidence>
<keyword evidence="10" id="KW-1185">Reference proteome</keyword>
<dbReference type="GO" id="GO:0061136">
    <property type="term" value="P:regulation of proteasomal protein catabolic process"/>
    <property type="evidence" value="ECO:0007669"/>
    <property type="project" value="TreeGrafter"/>
</dbReference>
<keyword evidence="4" id="KW-0833">Ubl conjugation pathway</keyword>
<comment type="catalytic activity">
    <reaction evidence="1">
        <text>Thiol-dependent hydrolysis of ester, thioester, amide, peptide and isopeptide bonds formed by the C-terminal Gly of ubiquitin (a 76-residue protein attached to proteins as an intracellular targeting signal).</text>
        <dbReference type="EC" id="3.4.19.12"/>
    </reaction>
</comment>
<dbReference type="PROSITE" id="PS00973">
    <property type="entry name" value="USP_2"/>
    <property type="match status" value="1"/>
</dbReference>
<reference evidence="9 10" key="1">
    <citation type="submission" date="2020-05" db="EMBL/GenBank/DDBJ databases">
        <title>Identification and distribution of gene clusters putatively required for synthesis of sphingolipid metabolism inhibitors in phylogenetically diverse species of the filamentous fungus Fusarium.</title>
        <authorList>
            <person name="Kim H.-S."/>
            <person name="Busman M."/>
            <person name="Brown D.W."/>
            <person name="Divon H."/>
            <person name="Uhlig S."/>
            <person name="Proctor R.H."/>
        </authorList>
    </citation>
    <scope>NUCLEOTIDE SEQUENCE [LARGE SCALE GENOMIC DNA]</scope>
    <source>
        <strain evidence="9 10">NRRL 20693</strain>
    </source>
</reference>
<evidence type="ECO:0000256" key="3">
    <source>
        <dbReference type="ARBA" id="ARBA00022670"/>
    </source>
</evidence>
<proteinExistence type="predicted"/>
<dbReference type="EMBL" id="JAAGWQ010000197">
    <property type="protein sequence ID" value="KAF5660460.1"/>
    <property type="molecule type" value="Genomic_DNA"/>
</dbReference>
<keyword evidence="6" id="KW-0788">Thiol protease</keyword>
<dbReference type="Pfam" id="PF13446">
    <property type="entry name" value="RPT"/>
    <property type="match status" value="2"/>
</dbReference>
<protein>
    <recommendedName>
        <fullName evidence="2">ubiquitinyl hydrolase 1</fullName>
        <ecNumber evidence="2">3.4.19.12</ecNumber>
    </recommendedName>
</protein>
<dbReference type="PANTHER" id="PTHR43982:SF6">
    <property type="entry name" value="UBIQUITIN CARBOXYL-TERMINAL HYDROLASE 2-RELATED"/>
    <property type="match status" value="1"/>
</dbReference>
<dbReference type="InterPro" id="IPR044635">
    <property type="entry name" value="UBP14-like"/>
</dbReference>
<dbReference type="GO" id="GO:0070628">
    <property type="term" value="F:proteasome binding"/>
    <property type="evidence" value="ECO:0007669"/>
    <property type="project" value="TreeGrafter"/>
</dbReference>
<evidence type="ECO:0000256" key="1">
    <source>
        <dbReference type="ARBA" id="ARBA00000707"/>
    </source>
</evidence>
<dbReference type="Gene3D" id="3.90.70.10">
    <property type="entry name" value="Cysteine proteinases"/>
    <property type="match status" value="2"/>
</dbReference>
<dbReference type="InterPro" id="IPR028889">
    <property type="entry name" value="USP"/>
</dbReference>
<dbReference type="GO" id="GO:0016579">
    <property type="term" value="P:protein deubiquitination"/>
    <property type="evidence" value="ECO:0007669"/>
    <property type="project" value="InterPro"/>
</dbReference>
<feature type="region of interest" description="Disordered" evidence="7">
    <location>
        <begin position="440"/>
        <end position="462"/>
    </location>
</feature>
<dbReference type="PANTHER" id="PTHR43982">
    <property type="entry name" value="UBIQUITIN CARBOXYL-TERMINAL HYDROLASE"/>
    <property type="match status" value="1"/>
</dbReference>
<dbReference type="PROSITE" id="PS00972">
    <property type="entry name" value="USP_1"/>
    <property type="match status" value="1"/>
</dbReference>
<dbReference type="SUPFAM" id="SSF54001">
    <property type="entry name" value="Cysteine proteinases"/>
    <property type="match status" value="1"/>
</dbReference>
<dbReference type="EC" id="3.4.19.12" evidence="2"/>
<dbReference type="OrthoDB" id="2420415at2759"/>
<feature type="region of interest" description="Disordered" evidence="7">
    <location>
        <begin position="855"/>
        <end position="926"/>
    </location>
</feature>
<dbReference type="InterPro" id="IPR001394">
    <property type="entry name" value="Peptidase_C19_UCH"/>
</dbReference>
<feature type="compositionally biased region" description="Polar residues" evidence="7">
    <location>
        <begin position="904"/>
        <end position="914"/>
    </location>
</feature>
<dbReference type="PROSITE" id="PS50235">
    <property type="entry name" value="USP_3"/>
    <property type="match status" value="1"/>
</dbReference>